<feature type="transmembrane region" description="Helical" evidence="1">
    <location>
        <begin position="129"/>
        <end position="148"/>
    </location>
</feature>
<gene>
    <name evidence="2" type="ORF">RVR_719</name>
</gene>
<sequence length="153" mass="14849">MLAAGWTLGSIACSGMSHRGGTIIGAGPVFSLAGPVGLFLAGPAHSGAVAAVAAVGAALLLLGWGIGMAWPHLLTLVLRLTPEADQDLAGSSVTTIQLAATAFGSALAGTIANAIGFSGGEGAGGLSGTARWMFGLFALAPLAAVVTARRVGR</sequence>
<dbReference type="RefSeq" id="WP_202232220.1">
    <property type="nucleotide sequence ID" value="NZ_AP018365.1"/>
</dbReference>
<dbReference type="AlphaFoldDB" id="A0A7U3UNF4"/>
<reference evidence="2 3" key="4">
    <citation type="journal article" date="2020" name="Sci. Rep.">
        <title>beta-carboline chemical signals induce reveromycin production through a LuxR family regulator in Streptomyces sp. SN-593.</title>
        <authorList>
            <person name="Panthee S."/>
            <person name="Kito N."/>
            <person name="Hayashi T."/>
            <person name="Shimizu T."/>
            <person name="Ishikawa J."/>
            <person name="Hamamoto H."/>
            <person name="Osada H."/>
            <person name="Takahashi S."/>
        </authorList>
    </citation>
    <scope>NUCLEOTIDE SEQUENCE [LARGE SCALE GENOMIC DNA]</scope>
    <source>
        <strain evidence="2 3">SN-593</strain>
    </source>
</reference>
<name>A0A7U3UNF4_9ACTN</name>
<keyword evidence="1" id="KW-1133">Transmembrane helix</keyword>
<reference evidence="2 3" key="2">
    <citation type="journal article" date="2011" name="J. Antibiot.">
        <title>Furaquinocins I and J: novel polyketide isoprenoid hybrid compounds from Streptomyces reveromyceticus SN-593.</title>
        <authorList>
            <person name="Panthee S."/>
            <person name="Takahashi S."/>
            <person name="Takagi H."/>
            <person name="Nogawa T."/>
            <person name="Oowada E."/>
            <person name="Uramoto M."/>
            <person name="Osada H."/>
        </authorList>
    </citation>
    <scope>NUCLEOTIDE SEQUENCE [LARGE SCALE GENOMIC DNA]</scope>
    <source>
        <strain evidence="2 3">SN-593</strain>
    </source>
</reference>
<proteinExistence type="predicted"/>
<accession>A0A7U3UNF4</accession>
<dbReference type="KEGG" id="arev:RVR_719"/>
<dbReference type="EMBL" id="AP018365">
    <property type="protein sequence ID" value="BBA95733.1"/>
    <property type="molecule type" value="Genomic_DNA"/>
</dbReference>
<evidence type="ECO:0000313" key="3">
    <source>
        <dbReference type="Proteomes" id="UP000595703"/>
    </source>
</evidence>
<dbReference type="SUPFAM" id="SSF103473">
    <property type="entry name" value="MFS general substrate transporter"/>
    <property type="match status" value="1"/>
</dbReference>
<organism evidence="2 3">
    <name type="scientific">Actinacidiphila reveromycinica</name>
    <dbReference type="NCBI Taxonomy" id="659352"/>
    <lineage>
        <taxon>Bacteria</taxon>
        <taxon>Bacillati</taxon>
        <taxon>Actinomycetota</taxon>
        <taxon>Actinomycetes</taxon>
        <taxon>Kitasatosporales</taxon>
        <taxon>Streptomycetaceae</taxon>
        <taxon>Actinacidiphila</taxon>
    </lineage>
</organism>
<protein>
    <recommendedName>
        <fullName evidence="4">MFS transporter</fullName>
    </recommendedName>
</protein>
<keyword evidence="1" id="KW-0472">Membrane</keyword>
<dbReference type="InterPro" id="IPR036259">
    <property type="entry name" value="MFS_trans_sf"/>
</dbReference>
<evidence type="ECO:0000256" key="1">
    <source>
        <dbReference type="SAM" id="Phobius"/>
    </source>
</evidence>
<dbReference type="Proteomes" id="UP000595703">
    <property type="component" value="Chromosome"/>
</dbReference>
<reference evidence="2 3" key="3">
    <citation type="journal article" date="2011" name="Nat. Chem. Biol.">
        <title>Reveromycin A biosynthesis uses RevG and RevJ for stereospecific spiroacetal formation.</title>
        <authorList>
            <person name="Takahashi S."/>
            <person name="Toyoda A."/>
            <person name="Sekiyama Y."/>
            <person name="Takagi H."/>
            <person name="Nogawa T."/>
            <person name="Uramoto M."/>
            <person name="Suzuki R."/>
            <person name="Koshino H."/>
            <person name="Kumano T."/>
            <person name="Panthee S."/>
            <person name="Dairi T."/>
            <person name="Ishikawa J."/>
            <person name="Ikeda H."/>
            <person name="Sakaki Y."/>
            <person name="Osada H."/>
        </authorList>
    </citation>
    <scope>NUCLEOTIDE SEQUENCE [LARGE SCALE GENOMIC DNA]</scope>
    <source>
        <strain evidence="2 3">SN-593</strain>
    </source>
</reference>
<keyword evidence="1" id="KW-0812">Transmembrane</keyword>
<keyword evidence="3" id="KW-1185">Reference proteome</keyword>
<reference evidence="2 3" key="1">
    <citation type="journal article" date="2010" name="J. Bacteriol.">
        <title>Biochemical characterization of a novel indole prenyltransferase from Streptomyces sp. SN-593.</title>
        <authorList>
            <person name="Takahashi S."/>
            <person name="Takagi H."/>
            <person name="Toyoda A."/>
            <person name="Uramoto M."/>
            <person name="Nogawa T."/>
            <person name="Ueki M."/>
            <person name="Sakaki Y."/>
            <person name="Osada H."/>
        </authorList>
    </citation>
    <scope>NUCLEOTIDE SEQUENCE [LARGE SCALE GENOMIC DNA]</scope>
    <source>
        <strain evidence="2 3">SN-593</strain>
    </source>
</reference>
<feature type="transmembrane region" description="Helical" evidence="1">
    <location>
        <begin position="47"/>
        <end position="70"/>
    </location>
</feature>
<evidence type="ECO:0008006" key="4">
    <source>
        <dbReference type="Google" id="ProtNLM"/>
    </source>
</evidence>
<evidence type="ECO:0000313" key="2">
    <source>
        <dbReference type="EMBL" id="BBA95733.1"/>
    </source>
</evidence>